<evidence type="ECO:0000313" key="2">
    <source>
        <dbReference type="Proteomes" id="UP000827976"/>
    </source>
</evidence>
<name>A0ACB7UJT3_DIOAL</name>
<comment type="caution">
    <text evidence="1">The sequence shown here is derived from an EMBL/GenBank/DDBJ whole genome shotgun (WGS) entry which is preliminary data.</text>
</comment>
<sequence length="711" mass="79890">MRLYTALLKCCSTRRSLLQIHGHLILTGLHKDLLHATMLIESYANVGCISASRHIFDAFFPMLADSFMWSTMIKCYATSNLFQESISLFHAMQYHHPQLTSFVFSPVLKACSGLHNVTMGKKVHGLIVKSGFEYDVVLATSLLQMYANVGCLDDACSVFDEMPVKDVVSWSSLMSGYMQCGDIDMGLEIFSIMALEKVDIDIVVLMKVAEACACLGALNQLKSVHGCFIKRWTDIDTNTDRRKMDNCLILMYSKCGDFLVAEKLFYRASGKDVVSWTCMISGFNQRSCYREALETFIQMQGYGIKLNAVTMMNVLHSCTRMGYLREGQSIHCFMIKRCVDSDMDCVAPALVNMYGSFNELKLCQNVFETAKEKTILSWNSLIATYAQNCSSRKALEVFVMMRTEGFFPDSFTLSSTLPACGHIGDLCAGAQIHGYIIRAGFHPSDFVRNSLIDMYSKCGSTDKAYKIFAELESKDIVTWNVMISGYVQNGKSEEAIALYYQIHRQCLKEDHVTFLTAIQACSHLGSLTKGRWIHHKIIMSGEATNTYLDSALINMYAKCGDLGMAQRVFNNLQEKNVVSWSSIIAAYGGHGQIEDAVLLFSQMVKSGTRPNEITFMSILSACSHAGLVKEGLQYYDLMREFQIVPQLQHSACIVDLLSRSGYVDRAFDLIKSMQIEPNASLWRTLLNGCYIHQRLDTAEAIQKRFLKNPKL</sequence>
<organism evidence="1 2">
    <name type="scientific">Dioscorea alata</name>
    <name type="common">Purple yam</name>
    <dbReference type="NCBI Taxonomy" id="55571"/>
    <lineage>
        <taxon>Eukaryota</taxon>
        <taxon>Viridiplantae</taxon>
        <taxon>Streptophyta</taxon>
        <taxon>Embryophyta</taxon>
        <taxon>Tracheophyta</taxon>
        <taxon>Spermatophyta</taxon>
        <taxon>Magnoliopsida</taxon>
        <taxon>Liliopsida</taxon>
        <taxon>Dioscoreales</taxon>
        <taxon>Dioscoreaceae</taxon>
        <taxon>Dioscorea</taxon>
    </lineage>
</organism>
<gene>
    <name evidence="1" type="ORF">IHE45_15G012300</name>
</gene>
<evidence type="ECO:0000313" key="1">
    <source>
        <dbReference type="EMBL" id="KAH7660728.1"/>
    </source>
</evidence>
<proteinExistence type="predicted"/>
<protein>
    <submittedName>
        <fullName evidence="1">TPR-like protein</fullName>
    </submittedName>
</protein>
<accession>A0ACB7UJT3</accession>
<reference evidence="2" key="1">
    <citation type="journal article" date="2022" name="Nat. Commun.">
        <title>Chromosome evolution and the genetic basis of agronomically important traits in greater yam.</title>
        <authorList>
            <person name="Bredeson J.V."/>
            <person name="Lyons J.B."/>
            <person name="Oniyinde I.O."/>
            <person name="Okereke N.R."/>
            <person name="Kolade O."/>
            <person name="Nnabue I."/>
            <person name="Nwadili C.O."/>
            <person name="Hribova E."/>
            <person name="Parker M."/>
            <person name="Nwogha J."/>
            <person name="Shu S."/>
            <person name="Carlson J."/>
            <person name="Kariba R."/>
            <person name="Muthemba S."/>
            <person name="Knop K."/>
            <person name="Barton G.J."/>
            <person name="Sherwood A.V."/>
            <person name="Lopez-Montes A."/>
            <person name="Asiedu R."/>
            <person name="Jamnadass R."/>
            <person name="Muchugi A."/>
            <person name="Goodstein D."/>
            <person name="Egesi C.N."/>
            <person name="Featherston J."/>
            <person name="Asfaw A."/>
            <person name="Simpson G.G."/>
            <person name="Dolezel J."/>
            <person name="Hendre P.S."/>
            <person name="Van Deynze A."/>
            <person name="Kumar P.L."/>
            <person name="Obidiegwu J.E."/>
            <person name="Bhattacharjee R."/>
            <person name="Rokhsar D.S."/>
        </authorList>
    </citation>
    <scope>NUCLEOTIDE SEQUENCE [LARGE SCALE GENOMIC DNA]</scope>
    <source>
        <strain evidence="2">cv. TDa95/00328</strain>
    </source>
</reference>
<keyword evidence="2" id="KW-1185">Reference proteome</keyword>
<dbReference type="EMBL" id="CM037025">
    <property type="protein sequence ID" value="KAH7660728.1"/>
    <property type="molecule type" value="Genomic_DNA"/>
</dbReference>
<dbReference type="Proteomes" id="UP000827976">
    <property type="component" value="Chromosome 15"/>
</dbReference>